<dbReference type="EMBL" id="JAVMIP010000021">
    <property type="protein sequence ID" value="MDS3862098.1"/>
    <property type="molecule type" value="Genomic_DNA"/>
</dbReference>
<name>A0AAE4FTM0_9CYAN</name>
<dbReference type="RefSeq" id="WP_322879310.1">
    <property type="nucleotide sequence ID" value="NZ_JAVMIP010000021.1"/>
</dbReference>
<protein>
    <submittedName>
        <fullName evidence="1">Uncharacterized protein</fullName>
    </submittedName>
</protein>
<comment type="caution">
    <text evidence="1">The sequence shown here is derived from an EMBL/GenBank/DDBJ whole genome shotgun (WGS) entry which is preliminary data.</text>
</comment>
<evidence type="ECO:0000313" key="2">
    <source>
        <dbReference type="Proteomes" id="UP001268256"/>
    </source>
</evidence>
<sequence>MDIYRPESAPSTPEMMAELKRLQTLIESAIADGYLSADEMARIKQQIAADGQVTFQELELYRQLVLDKITQGELARDFQP</sequence>
<dbReference type="AlphaFoldDB" id="A0AAE4FTM0"/>
<reference evidence="2" key="1">
    <citation type="submission" date="2023-07" db="EMBL/GenBank/DDBJ databases">
        <authorList>
            <person name="Luz R."/>
            <person name="Cordeiro R."/>
            <person name="Fonseca A."/>
            <person name="Goncalves V."/>
        </authorList>
    </citation>
    <scope>NUCLEOTIDE SEQUENCE [LARGE SCALE GENOMIC DNA]</scope>
    <source>
        <strain evidence="2">BACA0444</strain>
    </source>
</reference>
<organism evidence="1 2">
    <name type="scientific">Pseudocalidococcus azoricus BACA0444</name>
    <dbReference type="NCBI Taxonomy" id="2918990"/>
    <lineage>
        <taxon>Bacteria</taxon>
        <taxon>Bacillati</taxon>
        <taxon>Cyanobacteriota</taxon>
        <taxon>Cyanophyceae</taxon>
        <taxon>Acaryochloridales</taxon>
        <taxon>Thermosynechococcaceae</taxon>
        <taxon>Pseudocalidococcus</taxon>
        <taxon>Pseudocalidococcus azoricus</taxon>
    </lineage>
</organism>
<keyword evidence="2" id="KW-1185">Reference proteome</keyword>
<dbReference type="Proteomes" id="UP001268256">
    <property type="component" value="Unassembled WGS sequence"/>
</dbReference>
<proteinExistence type="predicted"/>
<accession>A0AAE4FTM0</accession>
<evidence type="ECO:0000313" key="1">
    <source>
        <dbReference type="EMBL" id="MDS3862098.1"/>
    </source>
</evidence>
<gene>
    <name evidence="1" type="ORF">RIF25_14945</name>
</gene>